<feature type="transmembrane region" description="Helical" evidence="7">
    <location>
        <begin position="373"/>
        <end position="394"/>
    </location>
</feature>
<evidence type="ECO:0000256" key="1">
    <source>
        <dbReference type="ARBA" id="ARBA00004141"/>
    </source>
</evidence>
<keyword evidence="2" id="KW-0813">Transport</keyword>
<dbReference type="Gene3D" id="1.10.3860.10">
    <property type="entry name" value="Sodium:dicarboxylate symporter"/>
    <property type="match status" value="1"/>
</dbReference>
<dbReference type="EMBL" id="APPV01000011">
    <property type="protein sequence ID" value="ENV59249.1"/>
    <property type="molecule type" value="Genomic_DNA"/>
</dbReference>
<comment type="caution">
    <text evidence="8">The sequence shown here is derived from an EMBL/GenBank/DDBJ whole genome shotgun (WGS) entry which is preliminary data.</text>
</comment>
<feature type="transmembrane region" description="Helical" evidence="7">
    <location>
        <begin position="242"/>
        <end position="265"/>
    </location>
</feature>
<evidence type="ECO:0008006" key="10">
    <source>
        <dbReference type="Google" id="ProtNLM"/>
    </source>
</evidence>
<dbReference type="NCBIfam" id="NF002461">
    <property type="entry name" value="PRK01663.1"/>
    <property type="match status" value="1"/>
</dbReference>
<evidence type="ECO:0000256" key="7">
    <source>
        <dbReference type="SAM" id="Phobius"/>
    </source>
</evidence>
<evidence type="ECO:0000313" key="9">
    <source>
        <dbReference type="Proteomes" id="UP000018433"/>
    </source>
</evidence>
<dbReference type="Proteomes" id="UP000018433">
    <property type="component" value="Unassembled WGS sequence"/>
</dbReference>
<feature type="transmembrane region" description="Helical" evidence="7">
    <location>
        <begin position="330"/>
        <end position="361"/>
    </location>
</feature>
<feature type="transmembrane region" description="Helical" evidence="7">
    <location>
        <begin position="400"/>
        <end position="424"/>
    </location>
</feature>
<feature type="transmembrane region" description="Helical" evidence="7">
    <location>
        <begin position="30"/>
        <end position="49"/>
    </location>
</feature>
<accession>A0ABP2U3A3</accession>
<keyword evidence="4" id="KW-0769">Symport</keyword>
<evidence type="ECO:0000313" key="8">
    <source>
        <dbReference type="EMBL" id="ENV59249.1"/>
    </source>
</evidence>
<evidence type="ECO:0000256" key="5">
    <source>
        <dbReference type="ARBA" id="ARBA00022989"/>
    </source>
</evidence>
<feature type="transmembrane region" description="Helical" evidence="7">
    <location>
        <begin position="172"/>
        <end position="193"/>
    </location>
</feature>
<keyword evidence="3 7" id="KW-0812">Transmembrane</keyword>
<dbReference type="Pfam" id="PF00375">
    <property type="entry name" value="SDF"/>
    <property type="match status" value="1"/>
</dbReference>
<protein>
    <recommendedName>
        <fullName evidence="10">C4-dicarboxylate transporter DctA</fullName>
    </recommendedName>
</protein>
<feature type="transmembrane region" description="Helical" evidence="7">
    <location>
        <begin position="98"/>
        <end position="120"/>
    </location>
</feature>
<dbReference type="NCBIfam" id="NF009587">
    <property type="entry name" value="PRK13027.1"/>
    <property type="match status" value="1"/>
</dbReference>
<dbReference type="PANTHER" id="PTHR42865">
    <property type="entry name" value="PROTON/GLUTAMATE-ASPARTATE SYMPORTER"/>
    <property type="match status" value="1"/>
</dbReference>
<dbReference type="SUPFAM" id="SSF118215">
    <property type="entry name" value="Proton glutamate symport protein"/>
    <property type="match status" value="1"/>
</dbReference>
<feature type="transmembrane region" description="Helical" evidence="7">
    <location>
        <begin position="61"/>
        <end position="86"/>
    </location>
</feature>
<dbReference type="PANTHER" id="PTHR42865:SF1">
    <property type="entry name" value="AEROBIC C4-DICARBOXYLATE TRANSPORT PROTEIN"/>
    <property type="match status" value="1"/>
</dbReference>
<dbReference type="PROSITE" id="PS00713">
    <property type="entry name" value="NA_DICARBOXYL_SYMP_1"/>
    <property type="match status" value="1"/>
</dbReference>
<name>A0ABP2U3A3_9GAMM</name>
<comment type="subcellular location">
    <subcellularLocation>
        <location evidence="1">Membrane</location>
        <topology evidence="1">Multi-pass membrane protein</topology>
    </subcellularLocation>
</comment>
<dbReference type="InterPro" id="IPR001991">
    <property type="entry name" value="Na-dicarboxylate_symporter"/>
</dbReference>
<reference evidence="8 9" key="1">
    <citation type="submission" date="2013-02" db="EMBL/GenBank/DDBJ databases">
        <title>The Genome Sequence of Acinetobacter soli NIPH 2899.</title>
        <authorList>
            <consortium name="The Broad Institute Genome Sequencing Platform"/>
            <consortium name="The Broad Institute Genome Sequencing Center for Infectious Disease"/>
            <person name="Cerqueira G."/>
            <person name="Feldgarden M."/>
            <person name="Courvalin P."/>
            <person name="Perichon B."/>
            <person name="Grillot-Courvalin C."/>
            <person name="Clermont D."/>
            <person name="Rocha E."/>
            <person name="Yoon E.-J."/>
            <person name="Nemec A."/>
            <person name="Walker B."/>
            <person name="Young S.K."/>
            <person name="Zeng Q."/>
            <person name="Gargeya S."/>
            <person name="Fitzgerald M."/>
            <person name="Haas B."/>
            <person name="Abouelleil A."/>
            <person name="Alvarado L."/>
            <person name="Arachchi H.M."/>
            <person name="Berlin A.M."/>
            <person name="Chapman S.B."/>
            <person name="Dewar J."/>
            <person name="Goldberg J."/>
            <person name="Griggs A."/>
            <person name="Gujja S."/>
            <person name="Hansen M."/>
            <person name="Howarth C."/>
            <person name="Imamovic A."/>
            <person name="Larimer J."/>
            <person name="McCowan C."/>
            <person name="Murphy C."/>
            <person name="Neiman D."/>
            <person name="Pearson M."/>
            <person name="Priest M."/>
            <person name="Roberts A."/>
            <person name="Saif S."/>
            <person name="Shea T."/>
            <person name="Sisk P."/>
            <person name="Sykes S."/>
            <person name="Wortman J."/>
            <person name="Nusbaum C."/>
            <person name="Birren B."/>
        </authorList>
    </citation>
    <scope>NUCLEOTIDE SEQUENCE [LARGE SCALE GENOMIC DNA]</scope>
    <source>
        <strain evidence="8 9">NIPH 2899</strain>
    </source>
</reference>
<dbReference type="InterPro" id="IPR018107">
    <property type="entry name" value="Na-dicarboxylate_symporter_CS"/>
</dbReference>
<evidence type="ECO:0000256" key="4">
    <source>
        <dbReference type="ARBA" id="ARBA00022847"/>
    </source>
</evidence>
<sequence length="441" mass="47921">MSKLASFLHWSDQSYWIDEQKMWQKLKSNLFLQVIIALVLGILIGVSFHDFSLNLKPLGDGFISLIKMLIAPIVFCVVVLGIYGANDIKKMGKVGAKTILYFEIVTTIALILGIAIAYIFKPGAGMNIDLSKLDGKDLTVYTERAHEMSSGSDFILHIIPKTLFGAFANGDILQVLLIAILFGVGMLLVPRHLAEIVRQALEAFSEIFFKMMGLIIRLAPLGVLGSVAYTTAKFGIDSLVQLGYLVLLFYATCIAFVVIILGGILKFTGLNIFKFLNYFKAELSIVLGTASSDSVLPQIMKKLKQLGIKDSTVGLVIPTGYSFNLDGFSIYLTLGVIFIAQACNIDLSMHDLIMILLVSLVTSKGAHGIPGSALVILAATLSVIPSLPAIGLVLLLSVDWFIGIVRACTNLIGNCVATVVIAHWEKDIDHAQAKAMLEQKH</sequence>
<feature type="transmembrane region" description="Helical" evidence="7">
    <location>
        <begin position="214"/>
        <end position="236"/>
    </location>
</feature>
<dbReference type="PRINTS" id="PR00173">
    <property type="entry name" value="EDTRNSPORT"/>
</dbReference>
<dbReference type="PROSITE" id="PS00714">
    <property type="entry name" value="NA_DICARBOXYL_SYMP_2"/>
    <property type="match status" value="1"/>
</dbReference>
<evidence type="ECO:0000256" key="2">
    <source>
        <dbReference type="ARBA" id="ARBA00022448"/>
    </source>
</evidence>
<evidence type="ECO:0000256" key="6">
    <source>
        <dbReference type="ARBA" id="ARBA00023136"/>
    </source>
</evidence>
<gene>
    <name evidence="8" type="ORF">F950_01792</name>
</gene>
<keyword evidence="9" id="KW-1185">Reference proteome</keyword>
<keyword evidence="5 7" id="KW-1133">Transmembrane helix</keyword>
<keyword evidence="6 7" id="KW-0472">Membrane</keyword>
<proteinExistence type="predicted"/>
<dbReference type="InterPro" id="IPR036458">
    <property type="entry name" value="Na:dicarbo_symporter_sf"/>
</dbReference>
<evidence type="ECO:0000256" key="3">
    <source>
        <dbReference type="ARBA" id="ARBA00022692"/>
    </source>
</evidence>
<organism evidence="8 9">
    <name type="scientific">Acinetobacter soli NIPH 2899</name>
    <dbReference type="NCBI Taxonomy" id="1217677"/>
    <lineage>
        <taxon>Bacteria</taxon>
        <taxon>Pseudomonadati</taxon>
        <taxon>Pseudomonadota</taxon>
        <taxon>Gammaproteobacteria</taxon>
        <taxon>Moraxellales</taxon>
        <taxon>Moraxellaceae</taxon>
        <taxon>Acinetobacter</taxon>
    </lineage>
</organism>